<dbReference type="PANTHER" id="PTHR38595:SF1">
    <property type="entry name" value="TYPE VI SECRETION SYSTEM COMPONENT TSSE1"/>
    <property type="match status" value="1"/>
</dbReference>
<dbReference type="EMBL" id="RBOJ01000060">
    <property type="protein sequence ID" value="RMM51182.1"/>
    <property type="molecule type" value="Genomic_DNA"/>
</dbReference>
<dbReference type="AlphaFoldDB" id="A0A3M3EPK7"/>
<protein>
    <recommendedName>
        <fullName evidence="1">IraD/Gp25-like domain-containing protein</fullName>
    </recommendedName>
</protein>
<evidence type="ECO:0000313" key="2">
    <source>
        <dbReference type="EMBL" id="RMM51182.1"/>
    </source>
</evidence>
<dbReference type="SUPFAM" id="SSF160719">
    <property type="entry name" value="gpW/gp25-like"/>
    <property type="match status" value="1"/>
</dbReference>
<keyword evidence="3" id="KW-1185">Reference proteome</keyword>
<reference evidence="2 3" key="1">
    <citation type="submission" date="2018-08" db="EMBL/GenBank/DDBJ databases">
        <title>Recombination of ecologically and evolutionarily significant loci maintains genetic cohesion in the Pseudomonas syringae species complex.</title>
        <authorList>
            <person name="Dillon M."/>
            <person name="Thakur S."/>
            <person name="Almeida R.N.D."/>
            <person name="Weir B.S."/>
            <person name="Guttman D.S."/>
        </authorList>
    </citation>
    <scope>NUCLEOTIDE SEQUENCE [LARGE SCALE GENOMIC DNA]</scope>
    <source>
        <strain evidence="2 3">NCPPB2445</strain>
    </source>
</reference>
<dbReference type="OrthoDB" id="119583at2"/>
<dbReference type="InterPro" id="IPR007048">
    <property type="entry name" value="IraD/Gp25-like"/>
</dbReference>
<sequence>MTGFGLRPPLFERLASQADEHGRVFDRQALQDSVHAELHRLFNTRRGPQALTEPPSILDYGIADWTALQQQRSDDRRLLTREIHQAISHFEPRLQLGEVQVVPVPGHPQQLGIRLLGVLRGDPHSWPVAFVIEHAGDGLEVRHERLD</sequence>
<feature type="domain" description="IraD/Gp25-like" evidence="1">
    <location>
        <begin position="29"/>
        <end position="123"/>
    </location>
</feature>
<evidence type="ECO:0000259" key="1">
    <source>
        <dbReference type="Pfam" id="PF04965"/>
    </source>
</evidence>
<dbReference type="PANTHER" id="PTHR38595">
    <property type="entry name" value="CYTOPLASMIC PROTEIN-RELATED"/>
    <property type="match status" value="1"/>
</dbReference>
<organism evidence="2 3">
    <name type="scientific">Pseudomonas corrugata</name>
    <dbReference type="NCBI Taxonomy" id="47879"/>
    <lineage>
        <taxon>Bacteria</taxon>
        <taxon>Pseudomonadati</taxon>
        <taxon>Pseudomonadota</taxon>
        <taxon>Gammaproteobacteria</taxon>
        <taxon>Pseudomonadales</taxon>
        <taxon>Pseudomonadaceae</taxon>
        <taxon>Pseudomonas</taxon>
    </lineage>
</organism>
<dbReference type="Proteomes" id="UP000270661">
    <property type="component" value="Unassembled WGS sequence"/>
</dbReference>
<comment type="caution">
    <text evidence="2">The sequence shown here is derived from an EMBL/GenBank/DDBJ whole genome shotgun (WGS) entry which is preliminary data.</text>
</comment>
<dbReference type="Pfam" id="PF04965">
    <property type="entry name" value="GPW_gp25"/>
    <property type="match status" value="1"/>
</dbReference>
<name>A0A3M3EPK7_9PSED</name>
<proteinExistence type="predicted"/>
<dbReference type="InterPro" id="IPR017737">
    <property type="entry name" value="TssE1-like"/>
</dbReference>
<gene>
    <name evidence="2" type="ORF">ALQ77_02825</name>
</gene>
<dbReference type="Gene3D" id="3.10.450.40">
    <property type="match status" value="1"/>
</dbReference>
<dbReference type="NCBIfam" id="TIGR03357">
    <property type="entry name" value="VI_zyme"/>
    <property type="match status" value="1"/>
</dbReference>
<dbReference type="KEGG" id="pcg:AXG94_04195"/>
<dbReference type="RefSeq" id="WP_024776585.1">
    <property type="nucleotide sequence ID" value="NZ_CP014262.1"/>
</dbReference>
<accession>A0A3M3EPK7</accession>
<dbReference type="GeneID" id="55643547"/>
<evidence type="ECO:0000313" key="3">
    <source>
        <dbReference type="Proteomes" id="UP000270661"/>
    </source>
</evidence>
<dbReference type="InterPro" id="IPR053176">
    <property type="entry name" value="T6SS_TssE1-like"/>
</dbReference>
<dbReference type="STRING" id="47879.AXG94_04195"/>